<dbReference type="HOGENOM" id="CLU_136762_0_0_6"/>
<accession>A0A090ILS9</accession>
<feature type="domain" description="DUF2489" evidence="1">
    <location>
        <begin position="15"/>
        <end position="147"/>
    </location>
</feature>
<dbReference type="KEGG" id="awd:AWOD_I_0080"/>
<gene>
    <name evidence="2" type="ORF">AWOD_I_0080</name>
</gene>
<proteinExistence type="predicted"/>
<evidence type="ECO:0000259" key="1">
    <source>
        <dbReference type="Pfam" id="PF10675"/>
    </source>
</evidence>
<dbReference type="GeneID" id="28539610"/>
<sequence>MSTVTLLALLGGAIILALASYAGSLLMKLKKQKELQEQHRKLAIQKRNANIFENVVLLCQAGMQERCDHSELAIRLYCIMDYLQEDDRIDVEQDYPALSELYHVVKDMPRGDARQELAKQDRMKDNLARTKAEARLQDAIKEEIQQLQVRIKPLNQSIDIKMI</sequence>
<evidence type="ECO:0000313" key="2">
    <source>
        <dbReference type="EMBL" id="CED70178.1"/>
    </source>
</evidence>
<protein>
    <submittedName>
        <fullName evidence="2">Putative exported protein</fullName>
    </submittedName>
</protein>
<dbReference type="InterPro" id="IPR019617">
    <property type="entry name" value="DUF2489"/>
</dbReference>
<dbReference type="OrthoDB" id="5293867at2"/>
<dbReference type="EMBL" id="LN554846">
    <property type="protein sequence ID" value="CED70178.1"/>
    <property type="molecule type" value="Genomic_DNA"/>
</dbReference>
<evidence type="ECO:0000313" key="3">
    <source>
        <dbReference type="Proteomes" id="UP000032427"/>
    </source>
</evidence>
<reference evidence="3" key="1">
    <citation type="submission" date="2014-09" db="EMBL/GenBank/DDBJ databases">
        <authorList>
            <person name="Hjerde E."/>
        </authorList>
    </citation>
    <scope>NUCLEOTIDE SEQUENCE [LARGE SCALE GENOMIC DNA]</scope>
    <source>
        <strain evidence="3">06/09/139</strain>
    </source>
</reference>
<name>A0A090ILS9_9GAMM</name>
<dbReference type="STRING" id="80852.AWOD_I_0080"/>
<keyword evidence="3" id="KW-1185">Reference proteome</keyword>
<organism evidence="2 3">
    <name type="scientific">Aliivibrio wodanis</name>
    <dbReference type="NCBI Taxonomy" id="80852"/>
    <lineage>
        <taxon>Bacteria</taxon>
        <taxon>Pseudomonadati</taxon>
        <taxon>Pseudomonadota</taxon>
        <taxon>Gammaproteobacteria</taxon>
        <taxon>Vibrionales</taxon>
        <taxon>Vibrionaceae</taxon>
        <taxon>Aliivibrio</taxon>
    </lineage>
</organism>
<dbReference type="AlphaFoldDB" id="A0A090ILS9"/>
<dbReference type="PATRIC" id="fig|80852.17.peg.83"/>
<dbReference type="Pfam" id="PF10675">
    <property type="entry name" value="DUF2489"/>
    <property type="match status" value="1"/>
</dbReference>
<dbReference type="Proteomes" id="UP000032427">
    <property type="component" value="Chromosome 1"/>
</dbReference>